<keyword evidence="3" id="KW-1185">Reference proteome</keyword>
<dbReference type="OrthoDB" id="1629067at2759"/>
<organism evidence="2 3">
    <name type="scientific">Carex littledalei</name>
    <dbReference type="NCBI Taxonomy" id="544730"/>
    <lineage>
        <taxon>Eukaryota</taxon>
        <taxon>Viridiplantae</taxon>
        <taxon>Streptophyta</taxon>
        <taxon>Embryophyta</taxon>
        <taxon>Tracheophyta</taxon>
        <taxon>Spermatophyta</taxon>
        <taxon>Magnoliopsida</taxon>
        <taxon>Liliopsida</taxon>
        <taxon>Poales</taxon>
        <taxon>Cyperaceae</taxon>
        <taxon>Cyperoideae</taxon>
        <taxon>Cariceae</taxon>
        <taxon>Carex</taxon>
        <taxon>Carex subgen. Euthyceras</taxon>
    </lineage>
</organism>
<comment type="caution">
    <text evidence="2">The sequence shown here is derived from an EMBL/GenBank/DDBJ whole genome shotgun (WGS) entry which is preliminary data.</text>
</comment>
<evidence type="ECO:0000313" key="2">
    <source>
        <dbReference type="EMBL" id="KAF3334947.1"/>
    </source>
</evidence>
<evidence type="ECO:0000256" key="1">
    <source>
        <dbReference type="SAM" id="MobiDB-lite"/>
    </source>
</evidence>
<dbReference type="EMBL" id="SWLB01000009">
    <property type="protein sequence ID" value="KAF3334947.1"/>
    <property type="molecule type" value="Genomic_DNA"/>
</dbReference>
<dbReference type="PANTHER" id="PTHR37237:SF1">
    <property type="entry name" value="OS02G0567000 PROTEIN"/>
    <property type="match status" value="1"/>
</dbReference>
<dbReference type="AlphaFoldDB" id="A0A833VDA6"/>
<protein>
    <submittedName>
        <fullName evidence="2">Uncharacterized protein</fullName>
    </submittedName>
</protein>
<sequence length="131" mass="14251">MRGVGGPLLCIGDLLCDVADDDVISVDAQEIPSSPSPSPSSFPTSPPEPFSPSDLNRLFEDHYNELVKSLDGNDHSWTDLMLKLCATLKVADKLIASADSNVQLLLEKVAMLERLLKRGDCIVKGLQQKMN</sequence>
<accession>A0A833VDA6</accession>
<dbReference type="PANTHER" id="PTHR37237">
    <property type="entry name" value="OS02G0567000 PROTEIN"/>
    <property type="match status" value="1"/>
</dbReference>
<feature type="region of interest" description="Disordered" evidence="1">
    <location>
        <begin position="27"/>
        <end position="54"/>
    </location>
</feature>
<proteinExistence type="predicted"/>
<gene>
    <name evidence="2" type="ORF">FCM35_KLT21551</name>
</gene>
<feature type="compositionally biased region" description="Pro residues" evidence="1">
    <location>
        <begin position="34"/>
        <end position="50"/>
    </location>
</feature>
<evidence type="ECO:0000313" key="3">
    <source>
        <dbReference type="Proteomes" id="UP000623129"/>
    </source>
</evidence>
<dbReference type="Proteomes" id="UP000623129">
    <property type="component" value="Unassembled WGS sequence"/>
</dbReference>
<reference evidence="2" key="1">
    <citation type="submission" date="2020-01" db="EMBL/GenBank/DDBJ databases">
        <title>Genome sequence of Kobresia littledalei, the first chromosome-level genome in the family Cyperaceae.</title>
        <authorList>
            <person name="Qu G."/>
        </authorList>
    </citation>
    <scope>NUCLEOTIDE SEQUENCE</scope>
    <source>
        <strain evidence="2">C.B.Clarke</strain>
        <tissue evidence="2">Leaf</tissue>
    </source>
</reference>
<name>A0A833VDA6_9POAL</name>